<sequence length="23" mass="2547">MTYQGRGACSGKYKKETVVPLDD</sequence>
<accession>A0AA97PJ76</accession>
<organism evidence="1">
    <name type="scientific">Pyricularia oryzae (strain Y34)</name>
    <name type="common">Rice blast fungus</name>
    <name type="synonym">Magnaporthe oryzae</name>
    <dbReference type="NCBI Taxonomy" id="1143189"/>
    <lineage>
        <taxon>Eukaryota</taxon>
        <taxon>Fungi</taxon>
        <taxon>Dikarya</taxon>
        <taxon>Ascomycota</taxon>
        <taxon>Pezizomycotina</taxon>
        <taxon>Sordariomycetes</taxon>
        <taxon>Sordariomycetidae</taxon>
        <taxon>Magnaporthales</taxon>
        <taxon>Pyriculariaceae</taxon>
        <taxon>Pyricularia</taxon>
    </lineage>
</organism>
<evidence type="ECO:0000313" key="1">
    <source>
        <dbReference type="EMBL" id="ELQ36676.1"/>
    </source>
</evidence>
<gene>
    <name evidence="1" type="ORF">OOU_Y34scaffold00648g23</name>
</gene>
<proteinExistence type="predicted"/>
<dbReference type="Proteomes" id="UP000011086">
    <property type="component" value="Unassembled WGS sequence"/>
</dbReference>
<protein>
    <submittedName>
        <fullName evidence="1">Uncharacterized protein</fullName>
    </submittedName>
</protein>
<dbReference type="AlphaFoldDB" id="A0AA97PJ76"/>
<reference evidence="1" key="1">
    <citation type="journal article" date="2012" name="PLoS Genet.">
        <title>Comparative analysis of the genomes of two field isolates of the rice blast fungus Magnaporthe oryzae.</title>
        <authorList>
            <person name="Xue M."/>
            <person name="Yang J."/>
            <person name="Li Z."/>
            <person name="Hu S."/>
            <person name="Yao N."/>
            <person name="Dean R.A."/>
            <person name="Zhao W."/>
            <person name="Shen M."/>
            <person name="Zhang H."/>
            <person name="Li C."/>
            <person name="Liu L."/>
            <person name="Cao L."/>
            <person name="Xu X."/>
            <person name="Xing Y."/>
            <person name="Hsiang T."/>
            <person name="Zhang Z."/>
            <person name="Xu J.R."/>
            <person name="Peng Y.L."/>
        </authorList>
    </citation>
    <scope>NUCLEOTIDE SEQUENCE</scope>
    <source>
        <strain evidence="1">Y34</strain>
    </source>
</reference>
<dbReference type="EMBL" id="JH793946">
    <property type="protein sequence ID" value="ELQ36676.1"/>
    <property type="molecule type" value="Genomic_DNA"/>
</dbReference>
<name>A0AA97PJ76_PYRO3</name>